<dbReference type="EMBL" id="CP090167">
    <property type="protein sequence ID" value="UJO17531.1"/>
    <property type="molecule type" value="Genomic_DNA"/>
</dbReference>
<reference evidence="1" key="1">
    <citation type="submission" date="2021-12" db="EMBL/GenBank/DDBJ databases">
        <authorList>
            <person name="Zaccaron A."/>
            <person name="Stergiopoulos I."/>
        </authorList>
    </citation>
    <scope>NUCLEOTIDE SEQUENCE</scope>
    <source>
        <strain evidence="1">Race5_Kim</strain>
    </source>
</reference>
<proteinExistence type="predicted"/>
<dbReference type="RefSeq" id="XP_047761897.1">
    <property type="nucleotide sequence ID" value="XM_047904865.1"/>
</dbReference>
<evidence type="ECO:0000313" key="1">
    <source>
        <dbReference type="EMBL" id="UJO17531.1"/>
    </source>
</evidence>
<organism evidence="1 2">
    <name type="scientific">Passalora fulva</name>
    <name type="common">Tomato leaf mold</name>
    <name type="synonym">Cladosporium fulvum</name>
    <dbReference type="NCBI Taxonomy" id="5499"/>
    <lineage>
        <taxon>Eukaryota</taxon>
        <taxon>Fungi</taxon>
        <taxon>Dikarya</taxon>
        <taxon>Ascomycota</taxon>
        <taxon>Pezizomycotina</taxon>
        <taxon>Dothideomycetes</taxon>
        <taxon>Dothideomycetidae</taxon>
        <taxon>Mycosphaerellales</taxon>
        <taxon>Mycosphaerellaceae</taxon>
        <taxon>Fulvia</taxon>
    </lineage>
</organism>
<accession>A0A9Q8LHI0</accession>
<sequence length="78" mass="8448">MVVVQENAAPNDPNQPWRALVPGNGVELVIKDMTKSFQSYKTLEAAGFPLSAFEDAKFMPIAGPIMPDHSQKRSSSSA</sequence>
<dbReference type="GeneID" id="71985595"/>
<dbReference type="AlphaFoldDB" id="A0A9Q8LHI0"/>
<keyword evidence="2" id="KW-1185">Reference proteome</keyword>
<dbReference type="Proteomes" id="UP000756132">
    <property type="component" value="Chromosome 5"/>
</dbReference>
<protein>
    <submittedName>
        <fullName evidence="1">Uncharacterized protein</fullName>
    </submittedName>
</protein>
<dbReference type="OrthoDB" id="1862401at2759"/>
<gene>
    <name evidence="1" type="ORF">CLAFUR5_05717</name>
</gene>
<evidence type="ECO:0000313" key="2">
    <source>
        <dbReference type="Proteomes" id="UP000756132"/>
    </source>
</evidence>
<dbReference type="InterPro" id="IPR023213">
    <property type="entry name" value="CAT-like_dom_sf"/>
</dbReference>
<dbReference type="Gene3D" id="3.30.559.10">
    <property type="entry name" value="Chloramphenicol acetyltransferase-like domain"/>
    <property type="match status" value="1"/>
</dbReference>
<reference evidence="1" key="2">
    <citation type="journal article" date="2022" name="Microb. Genom.">
        <title>A chromosome-scale genome assembly of the tomato pathogen Cladosporium fulvum reveals a compartmentalized genome architecture and the presence of a dispensable chromosome.</title>
        <authorList>
            <person name="Zaccaron A.Z."/>
            <person name="Chen L.H."/>
            <person name="Samaras A."/>
            <person name="Stergiopoulos I."/>
        </authorList>
    </citation>
    <scope>NUCLEOTIDE SEQUENCE</scope>
    <source>
        <strain evidence="1">Race5_Kim</strain>
    </source>
</reference>
<name>A0A9Q8LHI0_PASFU</name>
<dbReference type="KEGG" id="ffu:CLAFUR5_05717"/>